<dbReference type="AlphaFoldDB" id="A0A1C7LQ03"/>
<comment type="caution">
    <text evidence="5">The sequence shown here is derived from an EMBL/GenBank/DDBJ whole genome shotgun (WGS) entry which is preliminary data.</text>
</comment>
<dbReference type="GO" id="GO:0003735">
    <property type="term" value="F:structural constituent of ribosome"/>
    <property type="evidence" value="ECO:0007669"/>
    <property type="project" value="InterPro"/>
</dbReference>
<dbReference type="Proteomes" id="UP000092993">
    <property type="component" value="Unassembled WGS sequence"/>
</dbReference>
<dbReference type="STRING" id="5627.A0A1C7LQ03"/>
<dbReference type="OMA" id="KGWKWRT"/>
<evidence type="ECO:0000313" key="5">
    <source>
        <dbReference type="EMBL" id="OBZ66831.1"/>
    </source>
</evidence>
<dbReference type="SUPFAM" id="SSF54189">
    <property type="entry name" value="Ribosomal proteins S24e, L23 and L15e"/>
    <property type="match status" value="1"/>
</dbReference>
<dbReference type="Gene3D" id="3.30.70.330">
    <property type="match status" value="1"/>
</dbReference>
<dbReference type="GO" id="GO:0005762">
    <property type="term" value="C:mitochondrial large ribosomal subunit"/>
    <property type="evidence" value="ECO:0007669"/>
    <property type="project" value="TreeGrafter"/>
</dbReference>
<organism evidence="5 6">
    <name type="scientific">Grifola frondosa</name>
    <name type="common">Maitake</name>
    <name type="synonym">Polyporus frondosus</name>
    <dbReference type="NCBI Taxonomy" id="5627"/>
    <lineage>
        <taxon>Eukaryota</taxon>
        <taxon>Fungi</taxon>
        <taxon>Dikarya</taxon>
        <taxon>Basidiomycota</taxon>
        <taxon>Agaricomycotina</taxon>
        <taxon>Agaricomycetes</taxon>
        <taxon>Polyporales</taxon>
        <taxon>Grifolaceae</taxon>
        <taxon>Grifola</taxon>
    </lineage>
</organism>
<keyword evidence="3" id="KW-0687">Ribonucleoprotein</keyword>
<name>A0A1C7LQ03_GRIFR</name>
<evidence type="ECO:0000256" key="4">
    <source>
        <dbReference type="ARBA" id="ARBA00039977"/>
    </source>
</evidence>
<dbReference type="PANTHER" id="PTHR12059:SF5">
    <property type="entry name" value="LARGE RIBOSOMAL SUBUNIT PROTEIN UL23M"/>
    <property type="match status" value="1"/>
</dbReference>
<evidence type="ECO:0000256" key="3">
    <source>
        <dbReference type="ARBA" id="ARBA00023274"/>
    </source>
</evidence>
<dbReference type="InterPro" id="IPR013025">
    <property type="entry name" value="Ribosomal_uL23-like"/>
</dbReference>
<keyword evidence="2 5" id="KW-0689">Ribosomal protein</keyword>
<keyword evidence="6" id="KW-1185">Reference proteome</keyword>
<gene>
    <name evidence="5" type="primary">mrp20</name>
    <name evidence="5" type="ORF">A0H81_13078</name>
</gene>
<dbReference type="InterPro" id="IPR012678">
    <property type="entry name" value="Ribosomal_uL23/eL15/eS24_sf"/>
</dbReference>
<comment type="similarity">
    <text evidence="1">Belongs to the universal ribosomal protein uL23 family.</text>
</comment>
<dbReference type="OrthoDB" id="275582at2759"/>
<evidence type="ECO:0000256" key="1">
    <source>
        <dbReference type="ARBA" id="ARBA00006700"/>
    </source>
</evidence>
<evidence type="ECO:0000313" key="6">
    <source>
        <dbReference type="Proteomes" id="UP000092993"/>
    </source>
</evidence>
<proteinExistence type="inferred from homology"/>
<protein>
    <recommendedName>
        <fullName evidence="4">Large ribosomal subunit protein uL23m</fullName>
    </recommendedName>
</protein>
<dbReference type="InterPro" id="IPR012677">
    <property type="entry name" value="Nucleotide-bd_a/b_plait_sf"/>
</dbReference>
<sequence length="284" mass="32624">MYPVFRRLYSTLPDAAASARTASTPRAVRLRRLRKRPAISPLESDANEEGLSPSEFAQYQRSLAKGELMKEDGGDLTEAEWLEKLNARRNRIRGARELRDKDGEKQTQVVGQKIFLPNIIFKLVRNHTPPGQPYNPYEATFRVPQSVTKTDVRSYLEAVYGVKTTYIRTDNYNSPLHPCVVGLVDPFYYPLAVEDMNATERAEHKEWLQRNLLVGSYEERRKLHFLRMTRSAQGKGWKWRTGSTAQRGNILQLIAERRAEREDAILDAQESIREGRKTLTESSA</sequence>
<dbReference type="PANTHER" id="PTHR12059">
    <property type="entry name" value="RIBOSOMAL PROTEIN L23-RELATED"/>
    <property type="match status" value="1"/>
</dbReference>
<reference evidence="5 6" key="1">
    <citation type="submission" date="2016-03" db="EMBL/GenBank/DDBJ databases">
        <title>Whole genome sequencing of Grifola frondosa 9006-11.</title>
        <authorList>
            <person name="Min B."/>
            <person name="Park H."/>
            <person name="Kim J.-G."/>
            <person name="Cho H."/>
            <person name="Oh Y.-L."/>
            <person name="Kong W.-S."/>
            <person name="Choi I.-G."/>
        </authorList>
    </citation>
    <scope>NUCLEOTIDE SEQUENCE [LARGE SCALE GENOMIC DNA]</scope>
    <source>
        <strain evidence="5 6">9006-11</strain>
    </source>
</reference>
<evidence type="ECO:0000256" key="2">
    <source>
        <dbReference type="ARBA" id="ARBA00022980"/>
    </source>
</evidence>
<dbReference type="EMBL" id="LUGG01000027">
    <property type="protein sequence ID" value="OBZ66831.1"/>
    <property type="molecule type" value="Genomic_DNA"/>
</dbReference>
<dbReference type="GO" id="GO:0032543">
    <property type="term" value="P:mitochondrial translation"/>
    <property type="evidence" value="ECO:0007669"/>
    <property type="project" value="TreeGrafter"/>
</dbReference>
<accession>A0A1C7LQ03</accession>